<dbReference type="EC" id="2.7.7.77" evidence="8"/>
<dbReference type="CDD" id="cd02503">
    <property type="entry name" value="MobA"/>
    <property type="match status" value="1"/>
</dbReference>
<evidence type="ECO:0000256" key="7">
    <source>
        <dbReference type="ARBA" id="ARBA00023150"/>
    </source>
</evidence>
<feature type="binding site" evidence="8">
    <location>
        <position position="22"/>
    </location>
    <ligand>
        <name>GTP</name>
        <dbReference type="ChEBI" id="CHEBI:37565"/>
    </ligand>
</feature>
<evidence type="ECO:0000256" key="6">
    <source>
        <dbReference type="ARBA" id="ARBA00023134"/>
    </source>
</evidence>
<keyword evidence="11" id="KW-1185">Reference proteome</keyword>
<reference evidence="11" key="1">
    <citation type="submission" date="2016-10" db="EMBL/GenBank/DDBJ databases">
        <authorList>
            <person name="Varghese N."/>
            <person name="Submissions S."/>
        </authorList>
    </citation>
    <scope>NUCLEOTIDE SEQUENCE [LARGE SCALE GENOMIC DNA]</scope>
    <source>
        <strain evidence="11">DSM 13577</strain>
    </source>
</reference>
<feature type="binding site" evidence="8">
    <location>
        <begin position="10"/>
        <end position="12"/>
    </location>
    <ligand>
        <name>GTP</name>
        <dbReference type="ChEBI" id="CHEBI:37565"/>
    </ligand>
</feature>
<comment type="catalytic activity">
    <reaction evidence="8">
        <text>Mo-molybdopterin + GTP + H(+) = Mo-molybdopterin guanine dinucleotide + diphosphate</text>
        <dbReference type="Rhea" id="RHEA:34243"/>
        <dbReference type="ChEBI" id="CHEBI:15378"/>
        <dbReference type="ChEBI" id="CHEBI:33019"/>
        <dbReference type="ChEBI" id="CHEBI:37565"/>
        <dbReference type="ChEBI" id="CHEBI:71302"/>
        <dbReference type="ChEBI" id="CHEBI:71310"/>
        <dbReference type="EC" id="2.7.7.77"/>
    </reaction>
</comment>
<dbReference type="Gene3D" id="3.90.550.10">
    <property type="entry name" value="Spore Coat Polysaccharide Biosynthesis Protein SpsA, Chain A"/>
    <property type="match status" value="1"/>
</dbReference>
<dbReference type="SUPFAM" id="SSF53448">
    <property type="entry name" value="Nucleotide-diphospho-sugar transferases"/>
    <property type="match status" value="1"/>
</dbReference>
<dbReference type="InterPro" id="IPR013482">
    <property type="entry name" value="Molybde_CF_guanTrfase"/>
</dbReference>
<gene>
    <name evidence="8" type="primary">mobA</name>
    <name evidence="10" type="ORF">SAMN03080614_100915</name>
</gene>
<comment type="similarity">
    <text evidence="8">Belongs to the MobA family.</text>
</comment>
<dbReference type="GO" id="GO:0061603">
    <property type="term" value="F:molybdenum cofactor guanylyltransferase activity"/>
    <property type="evidence" value="ECO:0007669"/>
    <property type="project" value="UniProtKB-EC"/>
</dbReference>
<comment type="cofactor">
    <cofactor evidence="8">
        <name>Mg(2+)</name>
        <dbReference type="ChEBI" id="CHEBI:18420"/>
    </cofactor>
</comment>
<dbReference type="GO" id="GO:0005737">
    <property type="term" value="C:cytoplasm"/>
    <property type="evidence" value="ECO:0007669"/>
    <property type="project" value="UniProtKB-SubCell"/>
</dbReference>
<dbReference type="GO" id="GO:0006777">
    <property type="term" value="P:Mo-molybdopterin cofactor biosynthetic process"/>
    <property type="evidence" value="ECO:0007669"/>
    <property type="project" value="UniProtKB-KW"/>
</dbReference>
<keyword evidence="7 8" id="KW-0501">Molybdenum cofactor biosynthesis</keyword>
<dbReference type="RefSeq" id="WP_091349462.1">
    <property type="nucleotide sequence ID" value="NZ_FOIF01000009.1"/>
</dbReference>
<evidence type="ECO:0000256" key="3">
    <source>
        <dbReference type="ARBA" id="ARBA00022723"/>
    </source>
</evidence>
<dbReference type="EMBL" id="FOIF01000009">
    <property type="protein sequence ID" value="SES80727.1"/>
    <property type="molecule type" value="Genomic_DNA"/>
</dbReference>
<evidence type="ECO:0000259" key="9">
    <source>
        <dbReference type="Pfam" id="PF12804"/>
    </source>
</evidence>
<comment type="function">
    <text evidence="8">Transfers a GMP moiety from GTP to Mo-molybdopterin (Mo-MPT) cofactor (Moco or molybdenum cofactor) to form Mo-molybdopterin guanine dinucleotide (Mo-MGD) cofactor.</text>
</comment>
<feature type="binding site" evidence="8">
    <location>
        <position position="98"/>
    </location>
    <ligand>
        <name>Mg(2+)</name>
        <dbReference type="ChEBI" id="CHEBI:18420"/>
    </ligand>
</feature>
<keyword evidence="1 8" id="KW-0963">Cytoplasm</keyword>
<evidence type="ECO:0000313" key="11">
    <source>
        <dbReference type="Proteomes" id="UP000243819"/>
    </source>
</evidence>
<keyword evidence="3 8" id="KW-0479">Metal-binding</keyword>
<keyword evidence="5 8" id="KW-0460">Magnesium</keyword>
<evidence type="ECO:0000313" key="10">
    <source>
        <dbReference type="EMBL" id="SES80727.1"/>
    </source>
</evidence>
<protein>
    <recommendedName>
        <fullName evidence="8">Probable molybdenum cofactor guanylyltransferase</fullName>
        <shortName evidence="8">MoCo guanylyltransferase</shortName>
        <ecNumber evidence="8">2.7.7.77</ecNumber>
    </recommendedName>
    <alternativeName>
        <fullName evidence="8">GTP:molybdopterin guanylyltransferase</fullName>
    </alternativeName>
    <alternativeName>
        <fullName evidence="8">Mo-MPT guanylyltransferase</fullName>
    </alternativeName>
    <alternativeName>
        <fullName evidence="8">Molybdopterin guanylyltransferase</fullName>
    </alternativeName>
    <alternativeName>
        <fullName evidence="8">Molybdopterin-guanine dinucleotide synthase</fullName>
        <shortName evidence="8">MGD synthase</shortName>
    </alternativeName>
</protein>
<dbReference type="Pfam" id="PF12804">
    <property type="entry name" value="NTP_transf_3"/>
    <property type="match status" value="1"/>
</dbReference>
<proteinExistence type="inferred from homology"/>
<accession>A0A1H9ZGK8</accession>
<evidence type="ECO:0000256" key="8">
    <source>
        <dbReference type="HAMAP-Rule" id="MF_00316"/>
    </source>
</evidence>
<keyword evidence="4 8" id="KW-0547">Nucleotide-binding</keyword>
<comment type="subcellular location">
    <subcellularLocation>
        <location evidence="8">Cytoplasm</location>
    </subcellularLocation>
</comment>
<dbReference type="STRING" id="1120990.SAMN03080614_100915"/>
<comment type="caution">
    <text evidence="8">Lacks conserved residue(s) required for the propagation of feature annotation.</text>
</comment>
<dbReference type="GO" id="GO:0046872">
    <property type="term" value="F:metal ion binding"/>
    <property type="evidence" value="ECO:0007669"/>
    <property type="project" value="UniProtKB-KW"/>
</dbReference>
<dbReference type="HAMAP" id="MF_00316">
    <property type="entry name" value="MobA"/>
    <property type="match status" value="1"/>
</dbReference>
<keyword evidence="10" id="KW-0548">Nucleotidyltransferase</keyword>
<dbReference type="OrthoDB" id="9786803at2"/>
<evidence type="ECO:0000256" key="2">
    <source>
        <dbReference type="ARBA" id="ARBA00022679"/>
    </source>
</evidence>
<feature type="binding site" evidence="8">
    <location>
        <position position="67"/>
    </location>
    <ligand>
        <name>GTP</name>
        <dbReference type="ChEBI" id="CHEBI:37565"/>
    </ligand>
</feature>
<feature type="binding site" evidence="8">
    <location>
        <position position="98"/>
    </location>
    <ligand>
        <name>GTP</name>
        <dbReference type="ChEBI" id="CHEBI:37565"/>
    </ligand>
</feature>
<dbReference type="GO" id="GO:0005525">
    <property type="term" value="F:GTP binding"/>
    <property type="evidence" value="ECO:0007669"/>
    <property type="project" value="UniProtKB-UniRule"/>
</dbReference>
<dbReference type="PANTHER" id="PTHR19136">
    <property type="entry name" value="MOLYBDENUM COFACTOR GUANYLYLTRANSFERASE"/>
    <property type="match status" value="1"/>
</dbReference>
<name>A0A1H9ZGK8_9FIRM</name>
<dbReference type="InterPro" id="IPR029044">
    <property type="entry name" value="Nucleotide-diphossugar_trans"/>
</dbReference>
<keyword evidence="2 8" id="KW-0808">Transferase</keyword>
<feature type="domain" description="MobA-like NTP transferase" evidence="9">
    <location>
        <begin position="8"/>
        <end position="150"/>
    </location>
</feature>
<evidence type="ECO:0000256" key="1">
    <source>
        <dbReference type="ARBA" id="ARBA00022490"/>
    </source>
</evidence>
<evidence type="ECO:0000256" key="4">
    <source>
        <dbReference type="ARBA" id="ARBA00022741"/>
    </source>
</evidence>
<comment type="domain">
    <text evidence="8">The N-terminal domain determines nucleotide recognition and specific binding, while the C-terminal domain determines the specific binding to the target protein.</text>
</comment>
<dbReference type="AlphaFoldDB" id="A0A1H9ZGK8"/>
<dbReference type="InterPro" id="IPR025877">
    <property type="entry name" value="MobA-like_NTP_Trfase"/>
</dbReference>
<dbReference type="Proteomes" id="UP000243819">
    <property type="component" value="Unassembled WGS sequence"/>
</dbReference>
<organism evidence="10 11">
    <name type="scientific">Anaerobranca gottschalkii DSM 13577</name>
    <dbReference type="NCBI Taxonomy" id="1120990"/>
    <lineage>
        <taxon>Bacteria</taxon>
        <taxon>Bacillati</taxon>
        <taxon>Bacillota</taxon>
        <taxon>Clostridia</taxon>
        <taxon>Eubacteriales</taxon>
        <taxon>Proteinivoracaceae</taxon>
        <taxon>Anaerobranca</taxon>
    </lineage>
</organism>
<evidence type="ECO:0000256" key="5">
    <source>
        <dbReference type="ARBA" id="ARBA00022842"/>
    </source>
</evidence>
<dbReference type="PANTHER" id="PTHR19136:SF81">
    <property type="entry name" value="MOLYBDENUM COFACTOR GUANYLYLTRANSFERASE"/>
    <property type="match status" value="1"/>
</dbReference>
<keyword evidence="6 8" id="KW-0342">GTP-binding</keyword>
<sequence>MYKDLDLAILAGGGSTRMGLHKGNLTIEGKSFVDHIISTIGPLFANINVIDNGLQNTKVFGVNYYNDPLQISTKSSLLGVYSALYYSKNPQTFIIGCDTPLVNPKVVEYIISQRDKGDIVVPIANGRFQPLYGIYSKKILPRVKETLLQDLHKIKIILDEFNTYYIPEIELKKIDPDLEFIKNFNYFSDYQQYLKGIEN</sequence>